<feature type="compositionally biased region" description="Polar residues" evidence="1">
    <location>
        <begin position="143"/>
        <end position="158"/>
    </location>
</feature>
<feature type="compositionally biased region" description="Low complexity" evidence="1">
    <location>
        <begin position="161"/>
        <end position="183"/>
    </location>
</feature>
<evidence type="ECO:0000256" key="3">
    <source>
        <dbReference type="SAM" id="SignalP"/>
    </source>
</evidence>
<dbReference type="AlphaFoldDB" id="A0A1X0NH50"/>
<keyword evidence="5" id="KW-1185">Reference proteome</keyword>
<evidence type="ECO:0000256" key="1">
    <source>
        <dbReference type="SAM" id="MobiDB-lite"/>
    </source>
</evidence>
<evidence type="ECO:0000313" key="5">
    <source>
        <dbReference type="Proteomes" id="UP000192257"/>
    </source>
</evidence>
<keyword evidence="3" id="KW-0732">Signal</keyword>
<feature type="transmembrane region" description="Helical" evidence="2">
    <location>
        <begin position="250"/>
        <end position="269"/>
    </location>
</feature>
<feature type="region of interest" description="Disordered" evidence="1">
    <location>
        <begin position="101"/>
        <end position="229"/>
    </location>
</feature>
<dbReference type="EMBL" id="NBCO01000051">
    <property type="protein sequence ID" value="ORC84026.1"/>
    <property type="molecule type" value="Genomic_DNA"/>
</dbReference>
<name>A0A1X0NH50_9TRYP</name>
<protein>
    <recommendedName>
        <fullName evidence="6">Mucin-associated surface protein (MASP)</fullName>
    </recommendedName>
</protein>
<accession>A0A1X0NH50</accession>
<proteinExistence type="predicted"/>
<organism evidence="4 5">
    <name type="scientific">Trypanosoma theileri</name>
    <dbReference type="NCBI Taxonomy" id="67003"/>
    <lineage>
        <taxon>Eukaryota</taxon>
        <taxon>Discoba</taxon>
        <taxon>Euglenozoa</taxon>
        <taxon>Kinetoplastea</taxon>
        <taxon>Metakinetoplastina</taxon>
        <taxon>Trypanosomatida</taxon>
        <taxon>Trypanosomatidae</taxon>
        <taxon>Trypanosoma</taxon>
    </lineage>
</organism>
<evidence type="ECO:0000313" key="4">
    <source>
        <dbReference type="EMBL" id="ORC84026.1"/>
    </source>
</evidence>
<dbReference type="VEuPathDB" id="TriTrypDB:TM35_000511270"/>
<sequence length="270" mass="28254">MMMMMTRVMCVLAVVLCCTCGYTLTVGVEAGSLEIWDGFPHSSEQEKKEALGLLCKHNVNATIDNFNCTDAIPPPVAAKPEASTIGRSPTGPEVISQREELEVGEADPVNHVESASNAASTSTGRTSHSDTTITAAQELSAPSVKTPTVTSTQSQNEKPTAESSTTSTAATDETTDSSTPADSNLTQQPPVTAASDSDETNSTIPPRTENTTTEAPTTIPSPVPVTDPQISSITSTVQKKTNADSSVSPLWMHTAAPLLIVVVLFSATVY</sequence>
<evidence type="ECO:0008006" key="6">
    <source>
        <dbReference type="Google" id="ProtNLM"/>
    </source>
</evidence>
<dbReference type="Proteomes" id="UP000192257">
    <property type="component" value="Unassembled WGS sequence"/>
</dbReference>
<dbReference type="RefSeq" id="XP_028878092.1">
    <property type="nucleotide sequence ID" value="XM_029030622.1"/>
</dbReference>
<dbReference type="GeneID" id="39990402"/>
<feature type="chain" id="PRO_5012665006" description="Mucin-associated surface protein (MASP)" evidence="3">
    <location>
        <begin position="26"/>
        <end position="270"/>
    </location>
</feature>
<keyword evidence="2" id="KW-1133">Transmembrane helix</keyword>
<feature type="signal peptide" evidence="3">
    <location>
        <begin position="1"/>
        <end position="25"/>
    </location>
</feature>
<keyword evidence="2" id="KW-0812">Transmembrane</keyword>
<keyword evidence="2" id="KW-0472">Membrane</keyword>
<feature type="compositionally biased region" description="Polar residues" evidence="1">
    <location>
        <begin position="113"/>
        <end position="137"/>
    </location>
</feature>
<evidence type="ECO:0000256" key="2">
    <source>
        <dbReference type="SAM" id="Phobius"/>
    </source>
</evidence>
<feature type="compositionally biased region" description="Low complexity" evidence="1">
    <location>
        <begin position="205"/>
        <end position="218"/>
    </location>
</feature>
<gene>
    <name evidence="4" type="ORF">TM35_000511270</name>
</gene>
<comment type="caution">
    <text evidence="4">The sequence shown here is derived from an EMBL/GenBank/DDBJ whole genome shotgun (WGS) entry which is preliminary data.</text>
</comment>
<reference evidence="4 5" key="1">
    <citation type="submission" date="2017-03" db="EMBL/GenBank/DDBJ databases">
        <title>An alternative strategy for trypanosome survival in the mammalian bloodstream revealed through genome and transcriptome analysis of the ubiquitous bovine parasite Trypanosoma (Megatrypanum) theileri.</title>
        <authorList>
            <person name="Kelly S."/>
            <person name="Ivens A."/>
            <person name="Mott A."/>
            <person name="O'Neill E."/>
            <person name="Emms D."/>
            <person name="Macleod O."/>
            <person name="Voorheis P."/>
            <person name="Matthews J."/>
            <person name="Matthews K."/>
            <person name="Carrington M."/>
        </authorList>
    </citation>
    <scope>NUCLEOTIDE SEQUENCE [LARGE SCALE GENOMIC DNA]</scope>
    <source>
        <strain evidence="4">Edinburgh</strain>
    </source>
</reference>